<name>A0A978VMI1_ZIZJJ</name>
<comment type="caution">
    <text evidence="1">The sequence shown here is derived from an EMBL/GenBank/DDBJ whole genome shotgun (WGS) entry which is preliminary data.</text>
</comment>
<dbReference type="AlphaFoldDB" id="A0A978VMI1"/>
<accession>A0A978VMI1</accession>
<organism evidence="1 2">
    <name type="scientific">Ziziphus jujuba var. spinosa</name>
    <dbReference type="NCBI Taxonomy" id="714518"/>
    <lineage>
        <taxon>Eukaryota</taxon>
        <taxon>Viridiplantae</taxon>
        <taxon>Streptophyta</taxon>
        <taxon>Embryophyta</taxon>
        <taxon>Tracheophyta</taxon>
        <taxon>Spermatophyta</taxon>
        <taxon>Magnoliopsida</taxon>
        <taxon>eudicotyledons</taxon>
        <taxon>Gunneridae</taxon>
        <taxon>Pentapetalae</taxon>
        <taxon>rosids</taxon>
        <taxon>fabids</taxon>
        <taxon>Rosales</taxon>
        <taxon>Rhamnaceae</taxon>
        <taxon>Paliureae</taxon>
        <taxon>Ziziphus</taxon>
    </lineage>
</organism>
<dbReference type="Proteomes" id="UP000813462">
    <property type="component" value="Unassembled WGS sequence"/>
</dbReference>
<evidence type="ECO:0000313" key="1">
    <source>
        <dbReference type="EMBL" id="KAH7536756.1"/>
    </source>
</evidence>
<evidence type="ECO:0000313" key="2">
    <source>
        <dbReference type="Proteomes" id="UP000813462"/>
    </source>
</evidence>
<dbReference type="EMBL" id="JAEACU010000003">
    <property type="protein sequence ID" value="KAH7536756.1"/>
    <property type="molecule type" value="Genomic_DNA"/>
</dbReference>
<sequence length="95" mass="10632">MFSKLSYSLEDLVSPLTLMSSPFKITVVDSGCKALEILGLHEDEQRNADIPSVPSTDLHKRIFLQASTDIDHQMFGGRCRRVLFETGSDGRFEQA</sequence>
<protein>
    <submittedName>
        <fullName evidence="1">Uncharacterized protein</fullName>
    </submittedName>
</protein>
<reference evidence="1" key="1">
    <citation type="journal article" date="2021" name="Front. Plant Sci.">
        <title>Chromosome-Scale Genome Assembly for Chinese Sour Jujube and Insights Into Its Genome Evolution and Domestication Signature.</title>
        <authorList>
            <person name="Shen L.-Y."/>
            <person name="Luo H."/>
            <person name="Wang X.-L."/>
            <person name="Wang X.-M."/>
            <person name="Qiu X.-J."/>
            <person name="Liu H."/>
            <person name="Zhou S.-S."/>
            <person name="Jia K.-H."/>
            <person name="Nie S."/>
            <person name="Bao Y.-T."/>
            <person name="Zhang R.-G."/>
            <person name="Yun Q.-Z."/>
            <person name="Chai Y.-H."/>
            <person name="Lu J.-Y."/>
            <person name="Li Y."/>
            <person name="Zhao S.-W."/>
            <person name="Mao J.-F."/>
            <person name="Jia S.-G."/>
            <person name="Mao Y.-M."/>
        </authorList>
    </citation>
    <scope>NUCLEOTIDE SEQUENCE</scope>
    <source>
        <strain evidence="1">AT0</strain>
        <tissue evidence="1">Leaf</tissue>
    </source>
</reference>
<proteinExistence type="predicted"/>
<gene>
    <name evidence="1" type="ORF">FEM48_Zijuj03G0020300</name>
</gene>